<reference evidence="2 3" key="1">
    <citation type="submission" date="2016-10" db="EMBL/GenBank/DDBJ databases">
        <authorList>
            <person name="de Groot N.N."/>
        </authorList>
    </citation>
    <scope>NUCLEOTIDE SEQUENCE [LARGE SCALE GENOMIC DNA]</scope>
    <source>
        <strain evidence="2 3">DSM 7343</strain>
    </source>
</reference>
<dbReference type="STRING" id="37625.SAMN05660420_02550"/>
<organism evidence="2 3">
    <name type="scientific">Desulfuromusa kysingii</name>
    <dbReference type="NCBI Taxonomy" id="37625"/>
    <lineage>
        <taxon>Bacteria</taxon>
        <taxon>Pseudomonadati</taxon>
        <taxon>Thermodesulfobacteriota</taxon>
        <taxon>Desulfuromonadia</taxon>
        <taxon>Desulfuromonadales</taxon>
        <taxon>Geopsychrobacteraceae</taxon>
        <taxon>Desulfuromusa</taxon>
    </lineage>
</organism>
<dbReference type="EMBL" id="FNQN01000008">
    <property type="protein sequence ID" value="SEA59807.1"/>
    <property type="molecule type" value="Genomic_DNA"/>
</dbReference>
<dbReference type="Proteomes" id="UP000199409">
    <property type="component" value="Unassembled WGS sequence"/>
</dbReference>
<evidence type="ECO:0000313" key="2">
    <source>
        <dbReference type="EMBL" id="SEA59807.1"/>
    </source>
</evidence>
<feature type="compositionally biased region" description="Basic and acidic residues" evidence="1">
    <location>
        <begin position="238"/>
        <end position="254"/>
    </location>
</feature>
<evidence type="ECO:0000256" key="1">
    <source>
        <dbReference type="SAM" id="MobiDB-lite"/>
    </source>
</evidence>
<dbReference type="AlphaFoldDB" id="A0A1H4CHH4"/>
<proteinExistence type="predicted"/>
<protein>
    <submittedName>
        <fullName evidence="2">Uncharacterized protein</fullName>
    </submittedName>
</protein>
<dbReference type="RefSeq" id="WP_092349213.1">
    <property type="nucleotide sequence ID" value="NZ_FNQN01000008.1"/>
</dbReference>
<sequence>MLKLVDFLCVCVLLLLFFVSPALSEVADNLQVKYFAETDLLSIEADNHSLDLILGQIALQTGMDISMSPLAERNVSLSVPAMPLKNALKKLTKDSHASYMLIYGHSADMKLVPIGMKIFPQGSFAQNDLKPVVPVELEAMTQTKMALSLQPEQDLSREDSDDIRNLVQQRWQERLEQMPEEKREMIELRVLQQAERQREKRQKRAEKEEQLAQQKALLDRKRKAKEEQLRAHNPIQYEQKKQQQKAKLERDKELFYQYNPPK</sequence>
<feature type="region of interest" description="Disordered" evidence="1">
    <location>
        <begin position="199"/>
        <end position="262"/>
    </location>
</feature>
<accession>A0A1H4CHH4</accession>
<name>A0A1H4CHH4_9BACT</name>
<evidence type="ECO:0000313" key="3">
    <source>
        <dbReference type="Proteomes" id="UP000199409"/>
    </source>
</evidence>
<gene>
    <name evidence="2" type="ORF">SAMN05660420_02550</name>
</gene>
<keyword evidence="3" id="KW-1185">Reference proteome</keyword>